<comment type="subcellular location">
    <subcellularLocation>
        <location evidence="1">Nucleus</location>
    </subcellularLocation>
</comment>
<evidence type="ECO:0000313" key="4">
    <source>
        <dbReference type="EMBL" id="OQS02203.1"/>
    </source>
</evidence>
<keyword evidence="5" id="KW-1185">Reference proteome</keyword>
<sequence length="718" mass="81640">MSDESTIHNVDPLEVQVFQLVTELLLDPEGGDAVRKMHWLAEVVEKAEAAFRQAQQPAAIRRDGHLIGHLFRILDEFEDFYTLLERKLQGASAERVRNERVNAAVCRLLLATAPVKTRFIVRLMYEEDVLDRVCRWAEGENTSTTTPPASLQLQCYAAGLLSVGLRDRSIADNVVNHETLPVNLLRRARYYAMALENERNQAVEYMHTIQKAALANSKHKKSTAIAAATKKRRLSMEKYPPQVHQDVDMEAQDISERLVHSLPSPAPDNATEHDTSHEEPQKQLLLLDLLYTLECLGLMGEYLELLAPAIKEDILGTIITFLHSHHPTLWSATLKLTSHFLAHKKFAFLFLENGGLQLVLGKKTQEEIAQLHRSMSMVLHGFASSTVVMESIFSRENDRHSLLRMALALLGSPHDKARQNAVVFFGLVLPFRAALEFFEQNEGVYVLLNLIRAGNQPKNAIQRQLAHDACLCLRQYVRVHFGMFVYALQRKITSSSRLPKLSQRKPVDIDDKSHEQQLALFEKHGKGLKDTKWVMELGRLRAVLVLLEVLDVFCKHSARDLEQETTSYRLWLVERAQFSLQSLRLITLVYPQIALEVCTTTLTNSQRNGLSILLECAMSSHFRDGDIVRDSMYVFGNCVLPITMELSKKMKDDTTLKQNLRSILKLARDKSAIKVCLSLLRYKRSLQHADSIRFLAARALLGLSRDRHIAQILEQMQV</sequence>
<evidence type="ECO:0000256" key="2">
    <source>
        <dbReference type="ARBA" id="ARBA00023242"/>
    </source>
</evidence>
<gene>
    <name evidence="4" type="ORF">THRCLA_05396</name>
</gene>
<dbReference type="AlphaFoldDB" id="A0A1V9ZW05"/>
<dbReference type="SUPFAM" id="SSF48371">
    <property type="entry name" value="ARM repeat"/>
    <property type="match status" value="1"/>
</dbReference>
<evidence type="ECO:0000256" key="1">
    <source>
        <dbReference type="ARBA" id="ARBA00004123"/>
    </source>
</evidence>
<feature type="region of interest" description="Disordered" evidence="3">
    <location>
        <begin position="260"/>
        <end position="279"/>
    </location>
</feature>
<dbReference type="GO" id="GO:0080008">
    <property type="term" value="C:Cul4-RING E3 ubiquitin ligase complex"/>
    <property type="evidence" value="ECO:0007669"/>
    <property type="project" value="TreeGrafter"/>
</dbReference>
<comment type="caution">
    <text evidence="4">The sequence shown here is derived from an EMBL/GenBank/DDBJ whole genome shotgun (WGS) entry which is preliminary data.</text>
</comment>
<dbReference type="STRING" id="74557.A0A1V9ZW05"/>
<name>A0A1V9ZW05_9STRA</name>
<dbReference type="EMBL" id="JNBS01001194">
    <property type="protein sequence ID" value="OQS02203.1"/>
    <property type="molecule type" value="Genomic_DNA"/>
</dbReference>
<organism evidence="4 5">
    <name type="scientific">Thraustotheca clavata</name>
    <dbReference type="NCBI Taxonomy" id="74557"/>
    <lineage>
        <taxon>Eukaryota</taxon>
        <taxon>Sar</taxon>
        <taxon>Stramenopiles</taxon>
        <taxon>Oomycota</taxon>
        <taxon>Saprolegniomycetes</taxon>
        <taxon>Saprolegniales</taxon>
        <taxon>Achlyaceae</taxon>
        <taxon>Thraustotheca</taxon>
    </lineage>
</organism>
<feature type="non-terminal residue" evidence="4">
    <location>
        <position position="718"/>
    </location>
</feature>
<proteinExistence type="predicted"/>
<dbReference type="GO" id="GO:0016567">
    <property type="term" value="P:protein ubiquitination"/>
    <property type="evidence" value="ECO:0007669"/>
    <property type="project" value="InterPro"/>
</dbReference>
<feature type="compositionally biased region" description="Basic and acidic residues" evidence="3">
    <location>
        <begin position="270"/>
        <end position="279"/>
    </location>
</feature>
<protein>
    <submittedName>
        <fullName evidence="4">Uncharacterized protein</fullName>
    </submittedName>
</protein>
<reference evidence="4 5" key="1">
    <citation type="journal article" date="2014" name="Genome Biol. Evol.">
        <title>The secreted proteins of Achlya hypogyna and Thraustotheca clavata identify the ancestral oomycete secretome and reveal gene acquisitions by horizontal gene transfer.</title>
        <authorList>
            <person name="Misner I."/>
            <person name="Blouin N."/>
            <person name="Leonard G."/>
            <person name="Richards T.A."/>
            <person name="Lane C.E."/>
        </authorList>
    </citation>
    <scope>NUCLEOTIDE SEQUENCE [LARGE SCALE GENOMIC DNA]</scope>
    <source>
        <strain evidence="4 5">ATCC 34112</strain>
    </source>
</reference>
<dbReference type="PANTHER" id="PTHR13129">
    <property type="entry name" value="VPRBP PROTEIN-RELATED"/>
    <property type="match status" value="1"/>
</dbReference>
<dbReference type="Proteomes" id="UP000243217">
    <property type="component" value="Unassembled WGS sequence"/>
</dbReference>
<evidence type="ECO:0000313" key="5">
    <source>
        <dbReference type="Proteomes" id="UP000243217"/>
    </source>
</evidence>
<evidence type="ECO:0000256" key="3">
    <source>
        <dbReference type="SAM" id="MobiDB-lite"/>
    </source>
</evidence>
<dbReference type="GO" id="GO:0005634">
    <property type="term" value="C:nucleus"/>
    <property type="evidence" value="ECO:0007669"/>
    <property type="project" value="UniProtKB-SubCell"/>
</dbReference>
<dbReference type="InterPro" id="IPR016024">
    <property type="entry name" value="ARM-type_fold"/>
</dbReference>
<keyword evidence="2" id="KW-0539">Nucleus</keyword>
<dbReference type="InterPro" id="IPR033270">
    <property type="entry name" value="VPRBP/DCAF1"/>
</dbReference>
<accession>A0A1V9ZW05</accession>
<dbReference type="PANTHER" id="PTHR13129:SF4">
    <property type="entry name" value="DDB1- AND CUL4-ASSOCIATED FACTOR 1"/>
    <property type="match status" value="1"/>
</dbReference>
<dbReference type="OrthoDB" id="27563at2759"/>